<dbReference type="SUPFAM" id="SSF103473">
    <property type="entry name" value="MFS general substrate transporter"/>
    <property type="match status" value="1"/>
</dbReference>
<gene>
    <name evidence="6" type="ORF">INR99_02020</name>
</gene>
<feature type="transmembrane region" description="Helical" evidence="4">
    <location>
        <begin position="348"/>
        <end position="371"/>
    </location>
</feature>
<feature type="transmembrane region" description="Helical" evidence="4">
    <location>
        <begin position="23"/>
        <end position="48"/>
    </location>
</feature>
<keyword evidence="1 4" id="KW-0812">Transmembrane</keyword>
<feature type="transmembrane region" description="Helical" evidence="4">
    <location>
        <begin position="316"/>
        <end position="336"/>
    </location>
</feature>
<dbReference type="PANTHER" id="PTHR43129">
    <property type="entry name" value="FOSMIDOMYCIN RESISTANCE PROTEIN"/>
    <property type="match status" value="1"/>
</dbReference>
<dbReference type="PROSITE" id="PS50850">
    <property type="entry name" value="MFS"/>
    <property type="match status" value="1"/>
</dbReference>
<dbReference type="PANTHER" id="PTHR43129:SF1">
    <property type="entry name" value="FOSMIDOMYCIN RESISTANCE PROTEIN"/>
    <property type="match status" value="1"/>
</dbReference>
<proteinExistence type="predicted"/>
<keyword evidence="2 4" id="KW-1133">Transmembrane helix</keyword>
<evidence type="ECO:0000256" key="4">
    <source>
        <dbReference type="SAM" id="Phobius"/>
    </source>
</evidence>
<dbReference type="Gene3D" id="1.20.1250.20">
    <property type="entry name" value="MFS general substrate transporter like domains"/>
    <property type="match status" value="2"/>
</dbReference>
<dbReference type="GO" id="GO:0022857">
    <property type="term" value="F:transmembrane transporter activity"/>
    <property type="evidence" value="ECO:0007669"/>
    <property type="project" value="InterPro"/>
</dbReference>
<sequence>MNSSSATLAAAATPGAGSTRYRVLMAISIAHFLNDMMQSLILAIYPILKGNYHLSFAEIGLMTFTYQCTASLLQPLVGLITDRKPMPRALAIGMTSTLLGLLLLSQATTFPLLLLAAALVGTGSSIFHPESSRVARMASGGQLGLAQSLFQLGGNGGTAIGPLLAALIILPYGQHSVAWFALAALVAIGVLWKVGSWYRAHLASQPARAARQALAPLSPLRTRITLAVLIALVVGKYSYLASLHSYYTFYLMQHFALSARNAQLYLFAFLFAVAAGTLLGGPLGDRIGRRSVIWLSILGAIPFALLLPYAGLTGTLLLSMAVGFILSSAFSAILVFAQELVPGKVGTISGLFFGLAFGIAGLAAAALGWLADHWGIVAVYQFSAWLPLTGLVALALPDIRRKL</sequence>
<reference evidence="6 7" key="1">
    <citation type="submission" date="2020-10" db="EMBL/GenBank/DDBJ databases">
        <title>The genome sequence of Chitinilyticum litopenaei 4Y14.</title>
        <authorList>
            <person name="Liu Y."/>
        </authorList>
    </citation>
    <scope>NUCLEOTIDE SEQUENCE [LARGE SCALE GENOMIC DNA]</scope>
    <source>
        <strain evidence="6 7">4Y14</strain>
    </source>
</reference>
<comment type="caution">
    <text evidence="6">The sequence shown here is derived from an EMBL/GenBank/DDBJ whole genome shotgun (WGS) entry which is preliminary data.</text>
</comment>
<dbReference type="GO" id="GO:0005886">
    <property type="term" value="C:plasma membrane"/>
    <property type="evidence" value="ECO:0007669"/>
    <property type="project" value="TreeGrafter"/>
</dbReference>
<feature type="transmembrane region" description="Helical" evidence="4">
    <location>
        <begin position="377"/>
        <end position="396"/>
    </location>
</feature>
<name>A0A8J7FJX6_9NEIS</name>
<evidence type="ECO:0000256" key="1">
    <source>
        <dbReference type="ARBA" id="ARBA00022692"/>
    </source>
</evidence>
<feature type="transmembrane region" description="Helical" evidence="4">
    <location>
        <begin position="262"/>
        <end position="280"/>
    </location>
</feature>
<keyword evidence="7" id="KW-1185">Reference proteome</keyword>
<dbReference type="InterPro" id="IPR036259">
    <property type="entry name" value="MFS_trans_sf"/>
</dbReference>
<dbReference type="CDD" id="cd17478">
    <property type="entry name" value="MFS_FsR"/>
    <property type="match status" value="1"/>
</dbReference>
<evidence type="ECO:0000313" key="7">
    <source>
        <dbReference type="Proteomes" id="UP000604481"/>
    </source>
</evidence>
<evidence type="ECO:0000313" key="6">
    <source>
        <dbReference type="EMBL" id="MBE9608114.1"/>
    </source>
</evidence>
<evidence type="ECO:0000259" key="5">
    <source>
        <dbReference type="PROSITE" id="PS50850"/>
    </source>
</evidence>
<dbReference type="InterPro" id="IPR011701">
    <property type="entry name" value="MFS"/>
</dbReference>
<feature type="transmembrane region" description="Helical" evidence="4">
    <location>
        <begin position="292"/>
        <end position="310"/>
    </location>
</feature>
<feature type="transmembrane region" description="Helical" evidence="4">
    <location>
        <begin position="224"/>
        <end position="242"/>
    </location>
</feature>
<feature type="transmembrane region" description="Helical" evidence="4">
    <location>
        <begin position="176"/>
        <end position="195"/>
    </location>
</feature>
<dbReference type="Pfam" id="PF07690">
    <property type="entry name" value="MFS_1"/>
    <property type="match status" value="1"/>
</dbReference>
<feature type="domain" description="Major facilitator superfamily (MFS) profile" evidence="5">
    <location>
        <begin position="23"/>
        <end position="401"/>
    </location>
</feature>
<keyword evidence="3 4" id="KW-0472">Membrane</keyword>
<accession>A0A8J7FJX6</accession>
<dbReference type="Proteomes" id="UP000604481">
    <property type="component" value="Unassembled WGS sequence"/>
</dbReference>
<feature type="transmembrane region" description="Helical" evidence="4">
    <location>
        <begin position="54"/>
        <end position="73"/>
    </location>
</feature>
<dbReference type="EMBL" id="JADFUA010000001">
    <property type="protein sequence ID" value="MBE9608114.1"/>
    <property type="molecule type" value="Genomic_DNA"/>
</dbReference>
<organism evidence="6 7">
    <name type="scientific">Chitinilyticum piscinae</name>
    <dbReference type="NCBI Taxonomy" id="2866724"/>
    <lineage>
        <taxon>Bacteria</taxon>
        <taxon>Pseudomonadati</taxon>
        <taxon>Pseudomonadota</taxon>
        <taxon>Betaproteobacteria</taxon>
        <taxon>Neisseriales</taxon>
        <taxon>Chitinibacteraceae</taxon>
        <taxon>Chitinilyticum</taxon>
    </lineage>
</organism>
<dbReference type="RefSeq" id="WP_194114615.1">
    <property type="nucleotide sequence ID" value="NZ_JADFUA010000001.1"/>
</dbReference>
<dbReference type="InterPro" id="IPR020846">
    <property type="entry name" value="MFS_dom"/>
</dbReference>
<protein>
    <submittedName>
        <fullName evidence="6">MFS transporter</fullName>
    </submittedName>
</protein>
<evidence type="ECO:0000256" key="2">
    <source>
        <dbReference type="ARBA" id="ARBA00022989"/>
    </source>
</evidence>
<evidence type="ECO:0000256" key="3">
    <source>
        <dbReference type="ARBA" id="ARBA00023136"/>
    </source>
</evidence>
<dbReference type="AlphaFoldDB" id="A0A8J7FJX6"/>